<keyword evidence="2" id="KW-1185">Reference proteome</keyword>
<reference evidence="1 2" key="1">
    <citation type="submission" date="2021-06" db="EMBL/GenBank/DDBJ databases">
        <authorList>
            <person name="Kallberg Y."/>
            <person name="Tangrot J."/>
            <person name="Rosling A."/>
        </authorList>
    </citation>
    <scope>NUCLEOTIDE SEQUENCE [LARGE SCALE GENOMIC DNA]</scope>
    <source>
        <strain evidence="1 2">120-4 pot B 10/14</strain>
    </source>
</reference>
<feature type="non-terminal residue" evidence="1">
    <location>
        <position position="1"/>
    </location>
</feature>
<feature type="non-terminal residue" evidence="1">
    <location>
        <position position="241"/>
    </location>
</feature>
<proteinExistence type="predicted"/>
<gene>
    <name evidence="1" type="ORF">GMARGA_LOCUS39811</name>
</gene>
<evidence type="ECO:0000313" key="2">
    <source>
        <dbReference type="Proteomes" id="UP000789901"/>
    </source>
</evidence>
<accession>A0ABN7X877</accession>
<protein>
    <submittedName>
        <fullName evidence="1">23386_t:CDS:1</fullName>
    </submittedName>
</protein>
<dbReference type="Proteomes" id="UP000789901">
    <property type="component" value="Unassembled WGS sequence"/>
</dbReference>
<evidence type="ECO:0000313" key="1">
    <source>
        <dbReference type="EMBL" id="CAG8849648.1"/>
    </source>
</evidence>
<dbReference type="EMBL" id="CAJVQB010097360">
    <property type="protein sequence ID" value="CAG8849648.1"/>
    <property type="molecule type" value="Genomic_DNA"/>
</dbReference>
<organism evidence="1 2">
    <name type="scientific">Gigaspora margarita</name>
    <dbReference type="NCBI Taxonomy" id="4874"/>
    <lineage>
        <taxon>Eukaryota</taxon>
        <taxon>Fungi</taxon>
        <taxon>Fungi incertae sedis</taxon>
        <taxon>Mucoromycota</taxon>
        <taxon>Glomeromycotina</taxon>
        <taxon>Glomeromycetes</taxon>
        <taxon>Diversisporales</taxon>
        <taxon>Gigasporaceae</taxon>
        <taxon>Gigaspora</taxon>
    </lineage>
</organism>
<name>A0ABN7X877_GIGMA</name>
<sequence length="241" mass="27160">DYLPKRRETTHLIVQELPKLPTSQRKGNDIVNLALMEIDPNKVLNKSNIEINPIQEVEIIVPAKQILANQLTLPRIRKEIIKRSLILWDIPNETHACQIRKNLSFYGRLTVKSFKANSKLKAAFVEIENTLTTKSNHNTKGKEIVTGSNTIKIINKKSFSSLEDNRDINSQKVISERTKRKSLKKQDREAPRESDGSIVALLTGALVVYGSIDETVGSSSRVSSVNKNKKGLLQKELTLKI</sequence>
<comment type="caution">
    <text evidence="1">The sequence shown here is derived from an EMBL/GenBank/DDBJ whole genome shotgun (WGS) entry which is preliminary data.</text>
</comment>